<dbReference type="EMBL" id="LSSN01001237">
    <property type="protein sequence ID" value="OMJ20469.1"/>
    <property type="molecule type" value="Genomic_DNA"/>
</dbReference>
<protein>
    <submittedName>
        <fullName evidence="1">Uncharacterized protein</fullName>
    </submittedName>
</protein>
<name>A0A1R1Y0X5_9FUNG</name>
<keyword evidence="2" id="KW-1185">Reference proteome</keyword>
<evidence type="ECO:0000313" key="2">
    <source>
        <dbReference type="Proteomes" id="UP000187283"/>
    </source>
</evidence>
<sequence>MLNSNIISGYYEHISISATCLKNDNGDTRSRNQKIFAIQQQVVVLGCFEDMRSILKAQGLTDNGIKIIVSEQSSAKRRSR</sequence>
<accession>A0A1R1Y0X5</accession>
<dbReference type="OrthoDB" id="10455216at2759"/>
<organism evidence="1 2">
    <name type="scientific">Smittium culicis</name>
    <dbReference type="NCBI Taxonomy" id="133412"/>
    <lineage>
        <taxon>Eukaryota</taxon>
        <taxon>Fungi</taxon>
        <taxon>Fungi incertae sedis</taxon>
        <taxon>Zoopagomycota</taxon>
        <taxon>Kickxellomycotina</taxon>
        <taxon>Harpellomycetes</taxon>
        <taxon>Harpellales</taxon>
        <taxon>Legeriomycetaceae</taxon>
        <taxon>Smittium</taxon>
    </lineage>
</organism>
<gene>
    <name evidence="1" type="ORF">AYI70_g4095</name>
</gene>
<proteinExistence type="predicted"/>
<evidence type="ECO:0000313" key="1">
    <source>
        <dbReference type="EMBL" id="OMJ20469.1"/>
    </source>
</evidence>
<reference evidence="1 2" key="1">
    <citation type="submission" date="2017-01" db="EMBL/GenBank/DDBJ databases">
        <authorList>
            <person name="Mah S.A."/>
            <person name="Swanson W.J."/>
            <person name="Moy G.W."/>
            <person name="Vacquier V.D."/>
        </authorList>
    </citation>
    <scope>NUCLEOTIDE SEQUENCE [LARGE SCALE GENOMIC DNA]</scope>
    <source>
        <strain evidence="1 2">GSMNP</strain>
    </source>
</reference>
<dbReference type="STRING" id="133412.A0A1R1Y0X5"/>
<dbReference type="AlphaFoldDB" id="A0A1R1Y0X5"/>
<dbReference type="Proteomes" id="UP000187283">
    <property type="component" value="Unassembled WGS sequence"/>
</dbReference>
<comment type="caution">
    <text evidence="1">The sequence shown here is derived from an EMBL/GenBank/DDBJ whole genome shotgun (WGS) entry which is preliminary data.</text>
</comment>